<name>A0A974SN51_9RHOO</name>
<dbReference type="GO" id="GO:0000287">
    <property type="term" value="F:magnesium ion binding"/>
    <property type="evidence" value="ECO:0007669"/>
    <property type="project" value="UniProtKB-UniRule"/>
</dbReference>
<comment type="pathway">
    <text evidence="7">Quinol/quinone metabolism; 1,4-dihydroxy-2-naphthoate biosynthesis; 1,4-dihydroxy-2-naphthoate from chorismate: step 2/7.</text>
</comment>
<dbReference type="GO" id="GO:0070204">
    <property type="term" value="F:2-succinyl-5-enolpyruvyl-6-hydroxy-3-cyclohexene-1-carboxylic-acid synthase activity"/>
    <property type="evidence" value="ECO:0007669"/>
    <property type="project" value="UniProtKB-UniRule"/>
</dbReference>
<keyword evidence="1 7" id="KW-0474">Menaquinone biosynthesis</keyword>
<comment type="function">
    <text evidence="7">Catalyzes the thiamine diphosphate-dependent decarboxylation of 2-oxoglutarate and the subsequent addition of the resulting succinic semialdehyde-thiamine pyrophosphate anion to isochorismate to yield 2-succinyl-5-enolpyruvyl-6-hydroxy-3-cyclohexene-1-carboxylate (SEPHCHC).</text>
</comment>
<dbReference type="PANTHER" id="PTHR42916">
    <property type="entry name" value="2-SUCCINYL-5-ENOLPYRUVYL-6-HYDROXY-3-CYCLOHEXENE-1-CARBOXYLATE SYNTHASE"/>
    <property type="match status" value="1"/>
</dbReference>
<comment type="subunit">
    <text evidence="7">Homodimer.</text>
</comment>
<dbReference type="GO" id="GO:0009234">
    <property type="term" value="P:menaquinone biosynthetic process"/>
    <property type="evidence" value="ECO:0007669"/>
    <property type="project" value="UniProtKB-UniRule"/>
</dbReference>
<protein>
    <recommendedName>
        <fullName evidence="7">2-succinyl-5-enolpyruvyl-6-hydroxy-3-cyclohexene-1-carboxylate synthase</fullName>
        <shortName evidence="7">SEPHCHC synthase</shortName>
        <ecNumber evidence="7">2.2.1.9</ecNumber>
    </recommendedName>
    <alternativeName>
        <fullName evidence="7">Menaquinone biosynthesis protein MenD</fullName>
    </alternativeName>
</protein>
<dbReference type="SUPFAM" id="SSF52518">
    <property type="entry name" value="Thiamin diphosphate-binding fold (THDP-binding)"/>
    <property type="match status" value="2"/>
</dbReference>
<dbReference type="NCBIfam" id="TIGR00173">
    <property type="entry name" value="menD"/>
    <property type="match status" value="1"/>
</dbReference>
<dbReference type="EC" id="2.2.1.9" evidence="7"/>
<dbReference type="PIRSF" id="PIRSF004983">
    <property type="entry name" value="MenD"/>
    <property type="match status" value="1"/>
</dbReference>
<evidence type="ECO:0000256" key="2">
    <source>
        <dbReference type="ARBA" id="ARBA00022679"/>
    </source>
</evidence>
<dbReference type="Pfam" id="PF02776">
    <property type="entry name" value="TPP_enzyme_N"/>
    <property type="match status" value="1"/>
</dbReference>
<dbReference type="Gene3D" id="3.40.50.1220">
    <property type="entry name" value="TPP-binding domain"/>
    <property type="match status" value="1"/>
</dbReference>
<dbReference type="PANTHER" id="PTHR42916:SF1">
    <property type="entry name" value="PROTEIN PHYLLO, CHLOROPLASTIC"/>
    <property type="match status" value="1"/>
</dbReference>
<evidence type="ECO:0000256" key="4">
    <source>
        <dbReference type="ARBA" id="ARBA00022842"/>
    </source>
</evidence>
<feature type="domain" description="Thiamine pyrophosphate enzyme TPP-binding" evidence="8">
    <location>
        <begin position="427"/>
        <end position="542"/>
    </location>
</feature>
<dbReference type="CDD" id="cd07037">
    <property type="entry name" value="TPP_PYR_MenD"/>
    <property type="match status" value="1"/>
</dbReference>
<gene>
    <name evidence="7 10" type="primary">menD</name>
    <name evidence="10" type="ORF">IWH25_11070</name>
</gene>
<accession>A0A974SN51</accession>
<feature type="domain" description="Thiamine pyrophosphate enzyme N-terminal TPP-binding" evidence="9">
    <location>
        <begin position="12"/>
        <end position="123"/>
    </location>
</feature>
<dbReference type="InterPro" id="IPR029061">
    <property type="entry name" value="THDP-binding"/>
</dbReference>
<evidence type="ECO:0000256" key="7">
    <source>
        <dbReference type="HAMAP-Rule" id="MF_01659"/>
    </source>
</evidence>
<dbReference type="GO" id="GO:0030976">
    <property type="term" value="F:thiamine pyrophosphate binding"/>
    <property type="evidence" value="ECO:0007669"/>
    <property type="project" value="UniProtKB-UniRule"/>
</dbReference>
<dbReference type="HAMAP" id="MF_01659">
    <property type="entry name" value="MenD"/>
    <property type="match status" value="1"/>
</dbReference>
<dbReference type="EMBL" id="CP064781">
    <property type="protein sequence ID" value="QRJ62333.1"/>
    <property type="molecule type" value="Genomic_DNA"/>
</dbReference>
<comment type="cofactor">
    <cofactor evidence="7">
        <name>Mg(2+)</name>
        <dbReference type="ChEBI" id="CHEBI:18420"/>
    </cofactor>
    <cofactor evidence="7">
        <name>Mn(2+)</name>
        <dbReference type="ChEBI" id="CHEBI:29035"/>
    </cofactor>
</comment>
<dbReference type="InterPro" id="IPR004433">
    <property type="entry name" value="MenaQ_synth_MenD"/>
</dbReference>
<dbReference type="Gene3D" id="3.40.50.970">
    <property type="match status" value="2"/>
</dbReference>
<proteinExistence type="inferred from homology"/>
<dbReference type="InterPro" id="IPR029035">
    <property type="entry name" value="DHS-like_NAD/FAD-binding_dom"/>
</dbReference>
<evidence type="ECO:0000256" key="1">
    <source>
        <dbReference type="ARBA" id="ARBA00022428"/>
    </source>
</evidence>
<keyword evidence="5 7" id="KW-0786">Thiamine pyrophosphate</keyword>
<dbReference type="Pfam" id="PF02775">
    <property type="entry name" value="TPP_enzyme_C"/>
    <property type="match status" value="1"/>
</dbReference>
<dbReference type="SUPFAM" id="SSF52467">
    <property type="entry name" value="DHS-like NAD/FAD-binding domain"/>
    <property type="match status" value="1"/>
</dbReference>
<comment type="catalytic activity">
    <reaction evidence="7">
        <text>isochorismate + 2-oxoglutarate + H(+) = 5-enolpyruvoyl-6-hydroxy-2-succinyl-cyclohex-3-ene-1-carboxylate + CO2</text>
        <dbReference type="Rhea" id="RHEA:25593"/>
        <dbReference type="ChEBI" id="CHEBI:15378"/>
        <dbReference type="ChEBI" id="CHEBI:16526"/>
        <dbReference type="ChEBI" id="CHEBI:16810"/>
        <dbReference type="ChEBI" id="CHEBI:29780"/>
        <dbReference type="ChEBI" id="CHEBI:58818"/>
        <dbReference type="EC" id="2.2.1.9"/>
    </reaction>
</comment>
<sequence length="560" mass="58010">MQDTGQLNLDWSAALIGGLADAGVREFVLSPGARSTPLTLAALRHPRLRCTVILDERAAAWFALGRVKADGAPVALVCTSGTAVANWLPAVVEANQAALPLVLLAADRPPELHGWGANQTIAQADLFAGQVRATHAPGAPFPGFAPDWLRQLAARAVADSRWPLPGPVQLNLAFREPLLPAAAHIAFPDAEPLACAAPTAQPDAAAVRVFAAALSTGRGAIVCGEGCAGDADPAEFARAVTELAARLACPILAEPLSGLRFGAHDRTQVCHRHDLWLRDETRAAALRPDWVLRFGAFPVTRMLQRFVAGAATLLVEPHGRWPDPLHRTQQLLRADPLAACRALFGGELVAADAGWLAAFAEAEAAAEGWLHARPQPPEAALFAGLCRALPAGTHFFCGNSLPIRDLAAYSGSGEKAIAFFANRGASGIDGNLATAAGLAASGPTVAVVGDLTAQHDLGSLALAAGRPLAVIVINNGGGGIFDLLPPAALPEFEAGWLTPQRLDFAHTAAAFGLAYRRCDDPAAAIDAAGAALAAGEPRLIEFVVDRAASLALRRAIPPGG</sequence>
<dbReference type="RefSeq" id="WP_203385866.1">
    <property type="nucleotide sequence ID" value="NZ_CP064781.1"/>
</dbReference>
<evidence type="ECO:0000313" key="10">
    <source>
        <dbReference type="EMBL" id="QRJ62333.1"/>
    </source>
</evidence>
<keyword evidence="4 7" id="KW-0460">Magnesium</keyword>
<evidence type="ECO:0000313" key="11">
    <source>
        <dbReference type="Proteomes" id="UP000663444"/>
    </source>
</evidence>
<evidence type="ECO:0000259" key="9">
    <source>
        <dbReference type="Pfam" id="PF02776"/>
    </source>
</evidence>
<keyword evidence="6 7" id="KW-0464">Manganese</keyword>
<keyword evidence="11" id="KW-1185">Reference proteome</keyword>
<evidence type="ECO:0000256" key="5">
    <source>
        <dbReference type="ARBA" id="ARBA00023052"/>
    </source>
</evidence>
<dbReference type="Proteomes" id="UP000663444">
    <property type="component" value="Chromosome"/>
</dbReference>
<comment type="cofactor">
    <cofactor evidence="7">
        <name>thiamine diphosphate</name>
        <dbReference type="ChEBI" id="CHEBI:58937"/>
    </cofactor>
    <text evidence="7">Binds 1 thiamine pyrophosphate per subunit.</text>
</comment>
<keyword evidence="3 7" id="KW-0479">Metal-binding</keyword>
<dbReference type="CDD" id="cd02009">
    <property type="entry name" value="TPP_SHCHC_synthase"/>
    <property type="match status" value="1"/>
</dbReference>
<evidence type="ECO:0000259" key="8">
    <source>
        <dbReference type="Pfam" id="PF02775"/>
    </source>
</evidence>
<dbReference type="AlphaFoldDB" id="A0A974SN51"/>
<comment type="similarity">
    <text evidence="7">Belongs to the TPP enzyme family. MenD subfamily.</text>
</comment>
<keyword evidence="2 7" id="KW-0808">Transferase</keyword>
<comment type="pathway">
    <text evidence="7">Quinol/quinone metabolism; menaquinone biosynthesis.</text>
</comment>
<dbReference type="GO" id="GO:0030145">
    <property type="term" value="F:manganese ion binding"/>
    <property type="evidence" value="ECO:0007669"/>
    <property type="project" value="UniProtKB-UniRule"/>
</dbReference>
<evidence type="ECO:0000256" key="6">
    <source>
        <dbReference type="ARBA" id="ARBA00023211"/>
    </source>
</evidence>
<reference evidence="10" key="1">
    <citation type="submission" date="2020-11" db="EMBL/GenBank/DDBJ databases">
        <title>Azospira restricta DSM 18626 genome sequence.</title>
        <authorList>
            <person name="Moe W.M."/>
        </authorList>
    </citation>
    <scope>NUCLEOTIDE SEQUENCE</scope>
    <source>
        <strain evidence="10">DSM 18626</strain>
    </source>
</reference>
<dbReference type="KEGG" id="ares:IWH25_11070"/>
<organism evidence="10 11">
    <name type="scientific">Azospira restricta</name>
    <dbReference type="NCBI Taxonomy" id="404405"/>
    <lineage>
        <taxon>Bacteria</taxon>
        <taxon>Pseudomonadati</taxon>
        <taxon>Pseudomonadota</taxon>
        <taxon>Betaproteobacteria</taxon>
        <taxon>Rhodocyclales</taxon>
        <taxon>Rhodocyclaceae</taxon>
        <taxon>Azospira</taxon>
    </lineage>
</organism>
<evidence type="ECO:0000256" key="3">
    <source>
        <dbReference type="ARBA" id="ARBA00022723"/>
    </source>
</evidence>
<dbReference type="InterPro" id="IPR012001">
    <property type="entry name" value="Thiamin_PyroP_enz_TPP-bd_dom"/>
</dbReference>
<dbReference type="InterPro" id="IPR011766">
    <property type="entry name" value="TPP_enzyme_TPP-bd"/>
</dbReference>